<evidence type="ECO:0000256" key="1">
    <source>
        <dbReference type="ARBA" id="ARBA00006207"/>
    </source>
</evidence>
<dbReference type="Proteomes" id="UP000823046">
    <property type="component" value="Unassembled WGS sequence"/>
</dbReference>
<sequence length="420" mass="47891">MAQLDSLSLGTAGATDGDTVMTDVVMETSDEISTLLSSSIPAEVFLASLLENEAQNAYRSVIEEISSLLFKRLYHEISQNFKHYLCISELDTSNKINFFHFVVLPLKQKVSSMQLVDLLGIAIEKAEPLQAVSYLNHLNNDFEKLEDARLIFMSIKAFHLTRLMKYKESTALLEEVKTLMDKARELDAAVNSAYHNAFAKLYLAEEKFDDFLYHALLYISFTPMGDIPEAERRMKGLEMAKAALVAPRMYNFGELLQLPLITGDLQQSENRWILEVLSAFDDGSLTAYNALLEKYHRELEAEGFSTHLVGMRRKITLLALMDYAFHKPKRQRVLSFEEIAGHCCISIDEVELLLIKAMSLQLVKGRIDQVNQNVRITWVKQRILDSSRLALMRQRINTWVLSAKELLAHMEEMTPELLIS</sequence>
<keyword evidence="2" id="KW-0647">Proteasome</keyword>
<name>A0ABQ7JCW0_9APIC</name>
<dbReference type="EMBL" id="JADAQX010000122">
    <property type="protein sequence ID" value="KAF8821814.1"/>
    <property type="molecule type" value="Genomic_DNA"/>
</dbReference>
<evidence type="ECO:0000313" key="4">
    <source>
        <dbReference type="EMBL" id="KAF8821814.1"/>
    </source>
</evidence>
<accession>A0ABQ7JCW0</accession>
<comment type="similarity">
    <text evidence="1">Belongs to the proteasome subunit S11 family.</text>
</comment>
<organism evidence="4 5">
    <name type="scientific">Cardiosporidium cionae</name>
    <dbReference type="NCBI Taxonomy" id="476202"/>
    <lineage>
        <taxon>Eukaryota</taxon>
        <taxon>Sar</taxon>
        <taxon>Alveolata</taxon>
        <taxon>Apicomplexa</taxon>
        <taxon>Aconoidasida</taxon>
        <taxon>Nephromycida</taxon>
        <taxon>Cardiosporidium</taxon>
    </lineage>
</organism>
<dbReference type="InterPro" id="IPR035298">
    <property type="entry name" value="PSMD13"/>
</dbReference>
<evidence type="ECO:0000256" key="2">
    <source>
        <dbReference type="ARBA" id="ARBA00022942"/>
    </source>
</evidence>
<evidence type="ECO:0000313" key="5">
    <source>
        <dbReference type="Proteomes" id="UP000823046"/>
    </source>
</evidence>
<dbReference type="InterPro" id="IPR000717">
    <property type="entry name" value="PCI_dom"/>
</dbReference>
<dbReference type="PANTHER" id="PTHR10539:SF0">
    <property type="entry name" value="26S PROTEASOME NON-ATPASE REGULATORY SUBUNIT 13"/>
    <property type="match status" value="1"/>
</dbReference>
<dbReference type="InterPro" id="IPR036390">
    <property type="entry name" value="WH_DNA-bd_sf"/>
</dbReference>
<dbReference type="PROSITE" id="PS50250">
    <property type="entry name" value="PCI"/>
    <property type="match status" value="1"/>
</dbReference>
<dbReference type="SMART" id="SM00088">
    <property type="entry name" value="PINT"/>
    <property type="match status" value="1"/>
</dbReference>
<comment type="caution">
    <text evidence="4">The sequence shown here is derived from an EMBL/GenBank/DDBJ whole genome shotgun (WGS) entry which is preliminary data.</text>
</comment>
<keyword evidence="5" id="KW-1185">Reference proteome</keyword>
<reference evidence="4 5" key="1">
    <citation type="journal article" date="2020" name="bioRxiv">
        <title>Metabolic contributions of an alphaproteobacterial endosymbiont in the apicomplexan Cardiosporidium cionae.</title>
        <authorList>
            <person name="Hunter E.S."/>
            <person name="Paight C.J."/>
            <person name="Lane C.E."/>
        </authorList>
    </citation>
    <scope>NUCLEOTIDE SEQUENCE [LARGE SCALE GENOMIC DNA]</scope>
    <source>
        <strain evidence="4">ESH_2018</strain>
    </source>
</reference>
<dbReference type="PANTHER" id="PTHR10539">
    <property type="entry name" value="26S PROTEASOME NON-ATPASE REGULATORY SUBUNIT 13"/>
    <property type="match status" value="1"/>
</dbReference>
<proteinExistence type="inferred from homology"/>
<evidence type="ECO:0000259" key="3">
    <source>
        <dbReference type="PROSITE" id="PS50250"/>
    </source>
</evidence>
<feature type="domain" description="PCI" evidence="3">
    <location>
        <begin position="192"/>
        <end position="381"/>
    </location>
</feature>
<dbReference type="InterPro" id="IPR054179">
    <property type="entry name" value="PSD13_N"/>
</dbReference>
<dbReference type="SUPFAM" id="SSF46785">
    <property type="entry name" value="Winged helix' DNA-binding domain"/>
    <property type="match status" value="1"/>
</dbReference>
<gene>
    <name evidence="4" type="ORF">IE077_001509</name>
</gene>
<dbReference type="Pfam" id="PF01399">
    <property type="entry name" value="PCI"/>
    <property type="match status" value="1"/>
</dbReference>
<protein>
    <submittedName>
        <fullName evidence="4">PCI domain-containing protein</fullName>
    </submittedName>
</protein>
<dbReference type="Pfam" id="PF22037">
    <property type="entry name" value="PSD13_N"/>
    <property type="match status" value="1"/>
</dbReference>